<evidence type="ECO:0000259" key="5">
    <source>
        <dbReference type="Pfam" id="PF17954"/>
    </source>
</evidence>
<dbReference type="PANTHER" id="PTHR43212">
    <property type="entry name" value="QUERCETIN 2,3-DIOXYGENASE"/>
    <property type="match status" value="1"/>
</dbReference>
<dbReference type="EMBL" id="AP008231">
    <property type="protein sequence ID" value="BAD80584.1"/>
    <property type="molecule type" value="Genomic_DNA"/>
</dbReference>
<reference evidence="6 7" key="1">
    <citation type="journal article" date="2007" name="Photosyn. Res.">
        <title>Complete nucleotide sequence of the freshwater unicellular cyanobacterium Synechococcus elongatus PCC 6301 chromosome: gene content and organization.</title>
        <authorList>
            <person name="Sugita C."/>
            <person name="Ogata K."/>
            <person name="Shikata M."/>
            <person name="Jikuya H."/>
            <person name="Takano J."/>
            <person name="Furumichi M."/>
            <person name="Kanehisa M."/>
            <person name="Omata T."/>
            <person name="Sugiura M."/>
            <person name="Sugita M."/>
        </authorList>
    </citation>
    <scope>NUCLEOTIDE SEQUENCE [LARGE SCALE GENOMIC DNA]</scope>
    <source>
        <strain evidence="7">ATCC 27144 / PCC 6301 / SAUG 1402/1</strain>
    </source>
</reference>
<dbReference type="SUPFAM" id="SSF51182">
    <property type="entry name" value="RmlC-like cupins"/>
    <property type="match status" value="1"/>
</dbReference>
<dbReference type="InterPro" id="IPR012093">
    <property type="entry name" value="Pirin"/>
</dbReference>
<proteinExistence type="inferred from homology"/>
<feature type="binding site" evidence="2">
    <location>
        <position position="118"/>
    </location>
    <ligand>
        <name>Fe cation</name>
        <dbReference type="ChEBI" id="CHEBI:24875"/>
    </ligand>
</feature>
<dbReference type="Gene3D" id="2.60.120.10">
    <property type="entry name" value="Jelly Rolls"/>
    <property type="match status" value="2"/>
</dbReference>
<feature type="domain" description="Pirin N-terminal" evidence="4">
    <location>
        <begin position="28"/>
        <end position="133"/>
    </location>
</feature>
<organism evidence="6 7">
    <name type="scientific">Synechococcus sp. (strain ATCC 27144 / PCC 6301 / SAUG 1402/1)</name>
    <name type="common">Anacystis nidulans</name>
    <dbReference type="NCBI Taxonomy" id="269084"/>
    <lineage>
        <taxon>Bacteria</taxon>
        <taxon>Bacillati</taxon>
        <taxon>Cyanobacteriota</taxon>
        <taxon>Cyanophyceae</taxon>
        <taxon>Synechococcales</taxon>
        <taxon>Synechococcaceae</taxon>
        <taxon>Synechococcus</taxon>
    </lineage>
</organism>
<feature type="binding site" evidence="2">
    <location>
        <position position="116"/>
    </location>
    <ligand>
        <name>Fe cation</name>
        <dbReference type="ChEBI" id="CHEBI:24875"/>
    </ligand>
</feature>
<dbReference type="AlphaFoldDB" id="A0A0H3KCR7"/>
<protein>
    <recommendedName>
        <fullName evidence="8">Pirin family protein</fullName>
    </recommendedName>
</protein>
<accession>A0A0H3KCR7</accession>
<evidence type="ECO:0000256" key="1">
    <source>
        <dbReference type="ARBA" id="ARBA00008416"/>
    </source>
</evidence>
<dbReference type="eggNOG" id="COG1741">
    <property type="taxonomic scope" value="Bacteria"/>
</dbReference>
<dbReference type="PANTHER" id="PTHR43212:SF3">
    <property type="entry name" value="QUERCETIN 2,3-DIOXYGENASE"/>
    <property type="match status" value="1"/>
</dbReference>
<sequence>MTVMVSTADARSTLTTPLFRPAADRFHSQIEWLDSWHSFSFGSHYDPAWMGFGPLRVINDDTIAAGRGFGMHPHRDMEIVTVMVDGELTHQDSLGNREVLRAGEVQRMSAGTGVVHSEVNASDRACRLLQIWIEPVRLGIPPAYEQKPFALATGWTPLLSPTPDQESMAIDRPIRLWRAQPAPGTTLEIPIAAETLGWIQLIDGAVTVESEAGTSQTLVRGDGLGFSQGQVQRLTSSQAGTDLLLFELV</sequence>
<dbReference type="InterPro" id="IPR011051">
    <property type="entry name" value="RmlC_Cupin_sf"/>
</dbReference>
<evidence type="ECO:0000313" key="7">
    <source>
        <dbReference type="Proteomes" id="UP000001175"/>
    </source>
</evidence>
<comment type="cofactor">
    <cofactor evidence="2">
        <name>Fe cation</name>
        <dbReference type="ChEBI" id="CHEBI:24875"/>
    </cofactor>
    <text evidence="2">Binds 1 Fe cation per subunit.</text>
</comment>
<dbReference type="CDD" id="cd02910">
    <property type="entry name" value="cupin_Yhhw_N"/>
    <property type="match status" value="1"/>
</dbReference>
<dbReference type="PIRSF" id="PIRSF006232">
    <property type="entry name" value="Pirin"/>
    <property type="match status" value="1"/>
</dbReference>
<keyword evidence="2" id="KW-0479">Metal-binding</keyword>
<dbReference type="GO" id="GO:0046872">
    <property type="term" value="F:metal ion binding"/>
    <property type="evidence" value="ECO:0007669"/>
    <property type="project" value="UniProtKB-KW"/>
</dbReference>
<dbReference type="InterPro" id="IPR041602">
    <property type="entry name" value="Quercetinase_C"/>
</dbReference>
<dbReference type="Proteomes" id="UP000001175">
    <property type="component" value="Chromosome"/>
</dbReference>
<dbReference type="InterPro" id="IPR003829">
    <property type="entry name" value="Pirin_N_dom"/>
</dbReference>
<dbReference type="InterPro" id="IPR014710">
    <property type="entry name" value="RmlC-like_jellyroll"/>
</dbReference>
<name>A0A0H3KCR7_SYNP6</name>
<feature type="binding site" evidence="2">
    <location>
        <position position="74"/>
    </location>
    <ligand>
        <name>Fe cation</name>
        <dbReference type="ChEBI" id="CHEBI:24875"/>
    </ligand>
</feature>
<evidence type="ECO:0000256" key="3">
    <source>
        <dbReference type="RuleBase" id="RU003457"/>
    </source>
</evidence>
<evidence type="ECO:0000256" key="2">
    <source>
        <dbReference type="PIRSR" id="PIRSR006232-1"/>
    </source>
</evidence>
<dbReference type="Pfam" id="PF17954">
    <property type="entry name" value="Pirin_C_2"/>
    <property type="match status" value="1"/>
</dbReference>
<feature type="domain" description="Quercetin 2,3-dioxygenase C-terminal cupin" evidence="5">
    <location>
        <begin position="158"/>
        <end position="248"/>
    </location>
</feature>
<comment type="similarity">
    <text evidence="1 3">Belongs to the pirin family.</text>
</comment>
<feature type="binding site" evidence="2">
    <location>
        <position position="72"/>
    </location>
    <ligand>
        <name>Fe cation</name>
        <dbReference type="ChEBI" id="CHEBI:24875"/>
    </ligand>
</feature>
<evidence type="ECO:0000259" key="4">
    <source>
        <dbReference type="Pfam" id="PF02678"/>
    </source>
</evidence>
<dbReference type="KEGG" id="syc:syc2394_d"/>
<evidence type="ECO:0008006" key="8">
    <source>
        <dbReference type="Google" id="ProtNLM"/>
    </source>
</evidence>
<keyword evidence="2" id="KW-0408">Iron</keyword>
<gene>
    <name evidence="6" type="ordered locus">syc2394_d</name>
</gene>
<dbReference type="Pfam" id="PF02678">
    <property type="entry name" value="Pirin"/>
    <property type="match status" value="1"/>
</dbReference>
<evidence type="ECO:0000313" key="6">
    <source>
        <dbReference type="EMBL" id="BAD80584.1"/>
    </source>
</evidence>